<evidence type="ECO:0000259" key="5">
    <source>
        <dbReference type="Pfam" id="PF21530"/>
    </source>
</evidence>
<dbReference type="GO" id="GO:0006281">
    <property type="term" value="P:DNA repair"/>
    <property type="evidence" value="ECO:0007669"/>
    <property type="project" value="UniProtKB-KW"/>
</dbReference>
<dbReference type="Proteomes" id="UP000469452">
    <property type="component" value="Unassembled WGS sequence"/>
</dbReference>
<comment type="caution">
    <text evidence="6">The sequence shown here is derived from an EMBL/GenBank/DDBJ whole genome shotgun (WGS) entry which is preliminary data.</text>
</comment>
<feature type="domain" description="Helitron helicase-like" evidence="4">
    <location>
        <begin position="503"/>
        <end position="691"/>
    </location>
</feature>
<proteinExistence type="inferred from homology"/>
<evidence type="ECO:0000256" key="1">
    <source>
        <dbReference type="RuleBase" id="RU363044"/>
    </source>
</evidence>
<comment type="catalytic activity">
    <reaction evidence="1">
        <text>ATP + H2O = ADP + phosphate + H(+)</text>
        <dbReference type="Rhea" id="RHEA:13065"/>
        <dbReference type="ChEBI" id="CHEBI:15377"/>
        <dbReference type="ChEBI" id="CHEBI:15378"/>
        <dbReference type="ChEBI" id="CHEBI:30616"/>
        <dbReference type="ChEBI" id="CHEBI:43474"/>
        <dbReference type="ChEBI" id="CHEBI:456216"/>
        <dbReference type="EC" id="5.6.2.3"/>
    </reaction>
</comment>
<dbReference type="Pfam" id="PF21530">
    <property type="entry name" value="Pif1_2B_dom"/>
    <property type="match status" value="1"/>
</dbReference>
<dbReference type="Pfam" id="PF14214">
    <property type="entry name" value="Helitron_like_N"/>
    <property type="match status" value="1"/>
</dbReference>
<keyword evidence="1" id="KW-0227">DNA damage</keyword>
<dbReference type="GO" id="GO:0006310">
    <property type="term" value="P:DNA recombination"/>
    <property type="evidence" value="ECO:0007669"/>
    <property type="project" value="UniProtKB-KW"/>
</dbReference>
<comment type="cofactor">
    <cofactor evidence="1">
        <name>Mg(2+)</name>
        <dbReference type="ChEBI" id="CHEBI:18420"/>
    </cofactor>
</comment>
<dbReference type="PANTHER" id="PTHR10492">
    <property type="match status" value="1"/>
</dbReference>
<dbReference type="GO" id="GO:0016787">
    <property type="term" value="F:hydrolase activity"/>
    <property type="evidence" value="ECO:0007669"/>
    <property type="project" value="UniProtKB-KW"/>
</dbReference>
<keyword evidence="1" id="KW-0234">DNA repair</keyword>
<dbReference type="Pfam" id="PF05970">
    <property type="entry name" value="PIF1"/>
    <property type="match status" value="1"/>
</dbReference>
<organism evidence="6 7">
    <name type="scientific">Aphanomyces astaci</name>
    <name type="common">Crayfish plague agent</name>
    <dbReference type="NCBI Taxonomy" id="112090"/>
    <lineage>
        <taxon>Eukaryota</taxon>
        <taxon>Sar</taxon>
        <taxon>Stramenopiles</taxon>
        <taxon>Oomycota</taxon>
        <taxon>Saprolegniomycetes</taxon>
        <taxon>Saprolegniales</taxon>
        <taxon>Verrucalvaceae</taxon>
        <taxon>Aphanomyces</taxon>
    </lineage>
</organism>
<keyword evidence="1" id="KW-0233">DNA recombination</keyword>
<dbReference type="EC" id="5.6.2.3" evidence="1"/>
<sequence>MAPTVRPRIAFSTNARVNNASGPPNAQSTSMTHTGPSNPDSNFDREVRELQQRAPTTRPGIAMSADACAESASALANVQSPTPTGPSMSQRSSPSTYESSFDRQVHELQQRYGSTIRSTVQSTPSAPTTNPIHAIAGTNEGIPPHRSHLPQPTRGSPLPQNTLHIQNSALRASHSRVFARAWAFQHVDGFVESRTKYHEVSPPLSRDHSCEFCGALLWAAERRKRKTPCCGDGKKDSVVEPIWTDMYNDQVKRGIYKDNACTAQEFNVDMAWIQQVFKEPSFADASRKYNALFAFTSVGAKEIHLPPGPPQYKIQGQLMHNIGSFQPLQGKPRSFAQVYVLDADKQIELRTAMARKKDYSDDEKKVIERFQRILTRHNEFARSFMTLTEVIAMYKDEHTGDEPFDPQDVQVRIRPRKGPLGRNYNVPSVAEVAFCYQFESNTAGRDIVIMPRCGQLQRVSEVSSMYDPLQYPILFPLGESGWEMDMSQDPNDDSSKRMSIHQYSNYKLYQRMAFSPLHMAGKLGLQYWTDQFCRIETNRLRWFAEHQTTVRSDMYENVQDAIAGEHDSTRIGQRIILPSSYTGGDRHMTQNYQDTMAVVRKFGKPDLFVTMTCNPNWKEILDALDFFRGFSGLDRRQAASYRNDVVVRVFNMKLQQLIADISGGKECGATRYHNVVVEFQKRGLPHAHIIVGLATRLEHPDDIDGFVSAEMPDKDRQPRLFETILRHNLHNCGPRCKEGNAPCSKNFPKPFVEHTTTDLNEFPHYRRRATDDRNNRVVPYCPRLSLKYNCHINVEVCSSIHCVKYLYKYVYKGPDRADVEVNLNDEIALHQGMRYVSSTEAMWRIFSFKMHWRSHAVEVLPIHLPGKQAVHWREEEALLSVGTRGAQTKLTQFFELCKRSDTPRNLKYMDVVDYFVWSAPKRNWTQRKKMTKTIGRIHAVSPKDKARFCLRLLLTYKASPTSFEDLRTVNGVVCRTFEDACVELGFLASDVEWDHCMSEATHCQLPHSLRNLFCIILLFCDPTDVMKLWKDHYEAMSEDISHKMSKDPSFADNDEARSNQVLGLTLTQIDRCLRSMGSSLKSFVDDGKLPALPEFQSTVPLDRNPLVAQEMSHEHINRAKLQSIESQLQTATPEHRQFYDRVLAAIDKPELNNLFFLEGQGGSGKTFICQIILASIRLRREIALPVASSGLASLLLMGGRTAHNRFGIPCTMATDGLSCTYTLQSDSSELLAKAKLIIWDEISMVHRFIVEAVDKMFRDITKIEQPFGGKVVIFSGDFRQLLPVIPNANIMECVRATLPHSTALWDAIRRNHVVLTTNMRLRSTHLSDADKAEMAQFSKFLLSLGNGTAPTINGQVQLPLGIAKRYTGQESLNDLIQTIYGDLTRNGFPQWHVADKQRYLAERALLAPTNAVVNKLNKAILKTLPGAVREYKSADSVVDDGSGTSAEQAAINFPVEFLNTLDINGFPEHVLHLKVGAPIMLLRNLCPANGLCNGTRLTITELHENVIRARIVAGDFAQDDVLIPRVDLIDNPSKKWPFELRRRQFPVRLAFAMTIHKCQGQTLRYVGLFLPEPIFSHGQLYVAFSRVTSNKNIHVLIDSDVIPGQEGLWTPNVVLREVFDRF</sequence>
<dbReference type="InterPro" id="IPR025476">
    <property type="entry name" value="Helitron_helicase-like"/>
</dbReference>
<dbReference type="VEuPathDB" id="FungiDB:H257_09895"/>
<feature type="region of interest" description="Disordered" evidence="2">
    <location>
        <begin position="114"/>
        <end position="158"/>
    </location>
</feature>
<dbReference type="VEuPathDB" id="FungiDB:H257_18814"/>
<protein>
    <recommendedName>
        <fullName evidence="1">ATP-dependent DNA helicase</fullName>
        <ecNumber evidence="1">5.6.2.3</ecNumber>
    </recommendedName>
</protein>
<dbReference type="Gene3D" id="3.40.50.300">
    <property type="entry name" value="P-loop containing nucleotide triphosphate hydrolases"/>
    <property type="match status" value="2"/>
</dbReference>
<evidence type="ECO:0000259" key="3">
    <source>
        <dbReference type="Pfam" id="PF05970"/>
    </source>
</evidence>
<dbReference type="InterPro" id="IPR049163">
    <property type="entry name" value="Pif1-like_2B_dom"/>
</dbReference>
<evidence type="ECO:0000259" key="4">
    <source>
        <dbReference type="Pfam" id="PF14214"/>
    </source>
</evidence>
<comment type="similarity">
    <text evidence="1">Belongs to the helicase family.</text>
</comment>
<dbReference type="EMBL" id="VJMI01019579">
    <property type="protein sequence ID" value="KAF0706971.1"/>
    <property type="molecule type" value="Genomic_DNA"/>
</dbReference>
<feature type="compositionally biased region" description="Polar residues" evidence="2">
    <location>
        <begin position="77"/>
        <end position="99"/>
    </location>
</feature>
<dbReference type="SUPFAM" id="SSF52540">
    <property type="entry name" value="P-loop containing nucleoside triphosphate hydrolases"/>
    <property type="match status" value="2"/>
</dbReference>
<feature type="compositionally biased region" description="Polar residues" evidence="2">
    <location>
        <begin position="114"/>
        <end position="131"/>
    </location>
</feature>
<accession>A0A6A4Z3P0</accession>
<keyword evidence="1" id="KW-0347">Helicase</keyword>
<dbReference type="InterPro" id="IPR027417">
    <property type="entry name" value="P-loop_NTPase"/>
</dbReference>
<feature type="compositionally biased region" description="Polar residues" evidence="2">
    <location>
        <begin position="11"/>
        <end position="41"/>
    </location>
</feature>
<dbReference type="InterPro" id="IPR010285">
    <property type="entry name" value="DNA_helicase_pif1-like_DEAD"/>
</dbReference>
<feature type="domain" description="DNA helicase Pif1-like 2B" evidence="5">
    <location>
        <begin position="1456"/>
        <end position="1502"/>
    </location>
</feature>
<feature type="region of interest" description="Disordered" evidence="2">
    <location>
        <begin position="72"/>
        <end position="101"/>
    </location>
</feature>
<keyword evidence="1" id="KW-0547">Nucleotide-binding</keyword>
<name>A0A6A4Z3P0_APHAT</name>
<dbReference type="PANTHER" id="PTHR10492:SF57">
    <property type="entry name" value="ATP-DEPENDENT DNA HELICASE"/>
    <property type="match status" value="1"/>
</dbReference>
<dbReference type="CDD" id="cd18809">
    <property type="entry name" value="SF1_C_RecD"/>
    <property type="match status" value="1"/>
</dbReference>
<dbReference type="FunFam" id="3.40.50.300:FF:002884">
    <property type="entry name" value="ATP-dependent DNA helicase"/>
    <property type="match status" value="1"/>
</dbReference>
<keyword evidence="1" id="KW-0067">ATP-binding</keyword>
<feature type="domain" description="DNA helicase Pif1-like DEAD-box helicase" evidence="3">
    <location>
        <begin position="1133"/>
        <end position="1351"/>
    </location>
</feature>
<evidence type="ECO:0000256" key="2">
    <source>
        <dbReference type="SAM" id="MobiDB-lite"/>
    </source>
</evidence>
<dbReference type="GO" id="GO:0043139">
    <property type="term" value="F:5'-3' DNA helicase activity"/>
    <property type="evidence" value="ECO:0007669"/>
    <property type="project" value="UniProtKB-EC"/>
</dbReference>
<evidence type="ECO:0000313" key="6">
    <source>
        <dbReference type="EMBL" id="KAF0706971.1"/>
    </source>
</evidence>
<dbReference type="GO" id="GO:0005524">
    <property type="term" value="F:ATP binding"/>
    <property type="evidence" value="ECO:0007669"/>
    <property type="project" value="UniProtKB-KW"/>
</dbReference>
<feature type="region of interest" description="Disordered" evidence="2">
    <location>
        <begin position="1"/>
        <end position="43"/>
    </location>
</feature>
<gene>
    <name evidence="6" type="ORF">AaE_013848</name>
</gene>
<dbReference type="GO" id="GO:0000723">
    <property type="term" value="P:telomere maintenance"/>
    <property type="evidence" value="ECO:0007669"/>
    <property type="project" value="InterPro"/>
</dbReference>
<reference evidence="6 7" key="1">
    <citation type="submission" date="2019-06" db="EMBL/GenBank/DDBJ databases">
        <title>Genomics analysis of Aphanomyces spp. identifies a new class of oomycete effector associated with host adaptation.</title>
        <authorList>
            <person name="Gaulin E."/>
        </authorList>
    </citation>
    <scope>NUCLEOTIDE SEQUENCE [LARGE SCALE GENOMIC DNA]</scope>
    <source>
        <strain evidence="6 7">E</strain>
    </source>
</reference>
<evidence type="ECO:0000313" key="7">
    <source>
        <dbReference type="Proteomes" id="UP000469452"/>
    </source>
</evidence>
<keyword evidence="1" id="KW-0378">Hydrolase</keyword>